<sequence length="141" mass="14077">MALSALASLVSAGPLLHPEVHELAARANTSVDPNAVRGTVCTSPGTKLVTHDINVAILGICGGIAGTIQKCGGRPASTTGQSGTAKLALKPVNAGALLNVSKGRWEGCMRAAQAVCGSSPFTSTCVGGTTNGDFKFTLTKA</sequence>
<evidence type="ECO:0000313" key="2">
    <source>
        <dbReference type="Proteomes" id="UP000077266"/>
    </source>
</evidence>
<organism evidence="1 2">
    <name type="scientific">Exidia glandulosa HHB12029</name>
    <dbReference type="NCBI Taxonomy" id="1314781"/>
    <lineage>
        <taxon>Eukaryota</taxon>
        <taxon>Fungi</taxon>
        <taxon>Dikarya</taxon>
        <taxon>Basidiomycota</taxon>
        <taxon>Agaricomycotina</taxon>
        <taxon>Agaricomycetes</taxon>
        <taxon>Auriculariales</taxon>
        <taxon>Exidiaceae</taxon>
        <taxon>Exidia</taxon>
    </lineage>
</organism>
<reference evidence="1 2" key="1">
    <citation type="journal article" date="2016" name="Mol. Biol. Evol.">
        <title>Comparative Genomics of Early-Diverging Mushroom-Forming Fungi Provides Insights into the Origins of Lignocellulose Decay Capabilities.</title>
        <authorList>
            <person name="Nagy L.G."/>
            <person name="Riley R."/>
            <person name="Tritt A."/>
            <person name="Adam C."/>
            <person name="Daum C."/>
            <person name="Floudas D."/>
            <person name="Sun H."/>
            <person name="Yadav J.S."/>
            <person name="Pangilinan J."/>
            <person name="Larsson K.H."/>
            <person name="Matsuura K."/>
            <person name="Barry K."/>
            <person name="Labutti K."/>
            <person name="Kuo R."/>
            <person name="Ohm R.A."/>
            <person name="Bhattacharya S.S."/>
            <person name="Shirouzu T."/>
            <person name="Yoshinaga Y."/>
            <person name="Martin F.M."/>
            <person name="Grigoriev I.V."/>
            <person name="Hibbett D.S."/>
        </authorList>
    </citation>
    <scope>NUCLEOTIDE SEQUENCE [LARGE SCALE GENOMIC DNA]</scope>
    <source>
        <strain evidence="1 2">HHB12029</strain>
    </source>
</reference>
<gene>
    <name evidence="1" type="ORF">EXIGLDRAFT_699721</name>
</gene>
<accession>A0A165DRR6</accession>
<keyword evidence="2" id="KW-1185">Reference proteome</keyword>
<dbReference type="InParanoid" id="A0A165DRR6"/>
<name>A0A165DRR6_EXIGL</name>
<protein>
    <submittedName>
        <fullName evidence="1">Uncharacterized protein</fullName>
    </submittedName>
</protein>
<dbReference type="EMBL" id="KV426196">
    <property type="protein sequence ID" value="KZV85205.1"/>
    <property type="molecule type" value="Genomic_DNA"/>
</dbReference>
<proteinExistence type="predicted"/>
<dbReference type="Proteomes" id="UP000077266">
    <property type="component" value="Unassembled WGS sequence"/>
</dbReference>
<dbReference type="AlphaFoldDB" id="A0A165DRR6"/>
<evidence type="ECO:0000313" key="1">
    <source>
        <dbReference type="EMBL" id="KZV85205.1"/>
    </source>
</evidence>
<dbReference type="OrthoDB" id="2097653at2759"/>